<dbReference type="InterPro" id="IPR025405">
    <property type="entry name" value="DUF4131"/>
</dbReference>
<feature type="transmembrane region" description="Helical" evidence="6">
    <location>
        <begin position="310"/>
        <end position="329"/>
    </location>
</feature>
<dbReference type="InterPro" id="IPR004477">
    <property type="entry name" value="ComEC_N"/>
</dbReference>
<dbReference type="Pfam" id="PF03772">
    <property type="entry name" value="Competence"/>
    <property type="match status" value="1"/>
</dbReference>
<feature type="transmembrane region" description="Helical" evidence="6">
    <location>
        <begin position="432"/>
        <end position="455"/>
    </location>
</feature>
<dbReference type="InterPro" id="IPR052159">
    <property type="entry name" value="Competence_DNA_uptake"/>
</dbReference>
<comment type="subcellular location">
    <subcellularLocation>
        <location evidence="1">Cell membrane</location>
        <topology evidence="1">Multi-pass membrane protein</topology>
    </subcellularLocation>
</comment>
<evidence type="ECO:0000313" key="8">
    <source>
        <dbReference type="EMBL" id="KRO07892.1"/>
    </source>
</evidence>
<dbReference type="OrthoDB" id="9761531at2"/>
<keyword evidence="3 6" id="KW-0812">Transmembrane</keyword>
<dbReference type="NCBIfam" id="TIGR00361">
    <property type="entry name" value="ComEC_Rec2"/>
    <property type="match status" value="1"/>
</dbReference>
<dbReference type="InterPro" id="IPR004797">
    <property type="entry name" value="Competence_ComEC/Rec2"/>
</dbReference>
<feature type="transmembrane region" description="Helical" evidence="6">
    <location>
        <begin position="267"/>
        <end position="290"/>
    </location>
</feature>
<dbReference type="Proteomes" id="UP000051783">
    <property type="component" value="Unassembled WGS sequence"/>
</dbReference>
<dbReference type="InterPro" id="IPR036866">
    <property type="entry name" value="RibonucZ/Hydroxyglut_hydro"/>
</dbReference>
<reference evidence="8 9" key="1">
    <citation type="journal article" date="2015" name="Genome Announc.">
        <title>Expanding the biotechnology potential of lactobacilli through comparative genomics of 213 strains and associated genera.</title>
        <authorList>
            <person name="Sun Z."/>
            <person name="Harris H.M."/>
            <person name="McCann A."/>
            <person name="Guo C."/>
            <person name="Argimon S."/>
            <person name="Zhang W."/>
            <person name="Yang X."/>
            <person name="Jeffery I.B."/>
            <person name="Cooney J.C."/>
            <person name="Kagawa T.F."/>
            <person name="Liu W."/>
            <person name="Song Y."/>
            <person name="Salvetti E."/>
            <person name="Wrobel A."/>
            <person name="Rasinkangas P."/>
            <person name="Parkhill J."/>
            <person name="Rea M.C."/>
            <person name="O'Sullivan O."/>
            <person name="Ritari J."/>
            <person name="Douillard F.P."/>
            <person name="Paul Ross R."/>
            <person name="Yang R."/>
            <person name="Briner A.E."/>
            <person name="Felis G.E."/>
            <person name="de Vos W.M."/>
            <person name="Barrangou R."/>
            <person name="Klaenhammer T.R."/>
            <person name="Caufield P.W."/>
            <person name="Cui Y."/>
            <person name="Zhang H."/>
            <person name="O'Toole P.W."/>
        </authorList>
    </citation>
    <scope>NUCLEOTIDE SEQUENCE [LARGE SCALE GENOMIC DNA]</scope>
    <source>
        <strain evidence="8 9">LMG 26013</strain>
    </source>
</reference>
<keyword evidence="4 6" id="KW-1133">Transmembrane helix</keyword>
<dbReference type="PANTHER" id="PTHR30619">
    <property type="entry name" value="DNA INTERNALIZATION/COMPETENCE PROTEIN COMEC/REC2"/>
    <property type="match status" value="1"/>
</dbReference>
<keyword evidence="2" id="KW-1003">Cell membrane</keyword>
<dbReference type="GO" id="GO:0005886">
    <property type="term" value="C:plasma membrane"/>
    <property type="evidence" value="ECO:0007669"/>
    <property type="project" value="UniProtKB-SubCell"/>
</dbReference>
<evidence type="ECO:0000256" key="2">
    <source>
        <dbReference type="ARBA" id="ARBA00022475"/>
    </source>
</evidence>
<dbReference type="AlphaFoldDB" id="A0A0R2M0W5"/>
<evidence type="ECO:0000259" key="7">
    <source>
        <dbReference type="SMART" id="SM00849"/>
    </source>
</evidence>
<dbReference type="PANTHER" id="PTHR30619:SF7">
    <property type="entry name" value="BETA-LACTAMASE DOMAIN PROTEIN"/>
    <property type="match status" value="1"/>
</dbReference>
<dbReference type="SMART" id="SM00849">
    <property type="entry name" value="Lactamase_B"/>
    <property type="match status" value="1"/>
</dbReference>
<protein>
    <submittedName>
        <fullName evidence="8">Come operon protein 3</fullName>
    </submittedName>
</protein>
<feature type="transmembrane region" description="Helical" evidence="6">
    <location>
        <begin position="6"/>
        <end position="32"/>
    </location>
</feature>
<evidence type="ECO:0000256" key="3">
    <source>
        <dbReference type="ARBA" id="ARBA00022692"/>
    </source>
</evidence>
<dbReference type="PATRIC" id="fig|942150.3.peg.1087"/>
<feature type="domain" description="Metallo-beta-lactamase" evidence="7">
    <location>
        <begin position="492"/>
        <end position="699"/>
    </location>
</feature>
<evidence type="ECO:0000256" key="5">
    <source>
        <dbReference type="ARBA" id="ARBA00023136"/>
    </source>
</evidence>
<accession>A0A0R2M0W5</accession>
<proteinExistence type="predicted"/>
<sequence length="762" mass="83928">MRAPFFAAIAVGLLSSWLVGQQWIAAVLLGLWLLRIVFLKDRRCLILTLVLLVGIGGWLAWRNQQFAQISRERPRTATLQLAVQPDAVNARGGQYQLVGTSVRYGKLIVYGKLASAAQKHQLEQLKQRTNWRVTGTLSAVAPPTNPGQFNAPNYYRGQGIYRQYTVTNLGGMTVAPRTGLISVVDKIHQWRAGFARACQRLPPTLRLYATSLLIGMRPANFHTAMAGVQQLGLLHLFSLSGMHVVLFLSLLRWGLIRLRLSLPTIDWWLLSWLPAYLVLGGGADSLQRAVVTAGLPIIWQHLTHQRQAALVGWSWALIIGIIHNPLVLLQLGGQLSYGLALLLMVGPKQSVWRLAGWVQVISLPVLLVATAQWHLLTIAVNLLVAPLFSWVLLPVTMMGASLGLILPGLALWCDGLLAGFQRFIDAVAGLPGLLIIGQPSALWAWGLGLLSLWALRTPCKRGFTRLLVAYGSCILSLHFPLRGAVQFIDVGQGDSILIRQPFNRSVSLIDTGGRLKFPVPSWQADGTVSRPRVETITVNYLHRLGITHLDTVYLSHKDVDHIGDLGALLALMPVRRVVVPAGMAKLPKFQQLLKPALRPPQVVEALAGMQFEDGLTAVHPFHPGKAENEDSLVLTGVFGQRRFMFSGDLDRAGERAIATRYPQMHVDVLKLGHHGSKTASDPQALRQLGVKMGILSVGRHNRYGHPNQETLDTLRTQRIQTYSTALQGMITYQFGGGQPGSWQTFLKEGNLYQRTTSPESNL</sequence>
<evidence type="ECO:0000256" key="1">
    <source>
        <dbReference type="ARBA" id="ARBA00004651"/>
    </source>
</evidence>
<dbReference type="Pfam" id="PF00753">
    <property type="entry name" value="Lactamase_B"/>
    <property type="match status" value="1"/>
</dbReference>
<dbReference type="Pfam" id="PF13567">
    <property type="entry name" value="DUF4131"/>
    <property type="match status" value="1"/>
</dbReference>
<organism evidence="8 9">
    <name type="scientific">Lactiplantibacillus xiangfangensis</name>
    <dbReference type="NCBI Taxonomy" id="942150"/>
    <lineage>
        <taxon>Bacteria</taxon>
        <taxon>Bacillati</taxon>
        <taxon>Bacillota</taxon>
        <taxon>Bacilli</taxon>
        <taxon>Lactobacillales</taxon>
        <taxon>Lactobacillaceae</taxon>
        <taxon>Lactiplantibacillus</taxon>
    </lineage>
</organism>
<feature type="transmembrane region" description="Helical" evidence="6">
    <location>
        <begin position="44"/>
        <end position="61"/>
    </location>
</feature>
<evidence type="ECO:0000256" key="4">
    <source>
        <dbReference type="ARBA" id="ARBA00022989"/>
    </source>
</evidence>
<gene>
    <name evidence="8" type="ORF">IV64_GL001052</name>
</gene>
<feature type="transmembrane region" description="Helical" evidence="6">
    <location>
        <begin position="233"/>
        <end position="255"/>
    </location>
</feature>
<dbReference type="RefSeq" id="WP_057707438.1">
    <property type="nucleotide sequence ID" value="NZ_JQCL01000095.1"/>
</dbReference>
<dbReference type="InterPro" id="IPR035681">
    <property type="entry name" value="ComA-like_MBL"/>
</dbReference>
<dbReference type="InterPro" id="IPR001279">
    <property type="entry name" value="Metallo-B-lactamas"/>
</dbReference>
<dbReference type="SUPFAM" id="SSF56281">
    <property type="entry name" value="Metallo-hydrolase/oxidoreductase"/>
    <property type="match status" value="1"/>
</dbReference>
<keyword evidence="5 6" id="KW-0472">Membrane</keyword>
<dbReference type="CDD" id="cd07731">
    <property type="entry name" value="ComA-like_MBL-fold"/>
    <property type="match status" value="1"/>
</dbReference>
<name>A0A0R2M0W5_9LACO</name>
<comment type="caution">
    <text evidence="8">The sequence shown here is derived from an EMBL/GenBank/DDBJ whole genome shotgun (WGS) entry which is preliminary data.</text>
</comment>
<dbReference type="GO" id="GO:0030420">
    <property type="term" value="P:establishment of competence for transformation"/>
    <property type="evidence" value="ECO:0007669"/>
    <property type="project" value="InterPro"/>
</dbReference>
<keyword evidence="9" id="KW-1185">Reference proteome</keyword>
<dbReference type="EMBL" id="JQCL01000095">
    <property type="protein sequence ID" value="KRO07892.1"/>
    <property type="molecule type" value="Genomic_DNA"/>
</dbReference>
<evidence type="ECO:0000313" key="9">
    <source>
        <dbReference type="Proteomes" id="UP000051783"/>
    </source>
</evidence>
<evidence type="ECO:0000256" key="6">
    <source>
        <dbReference type="SAM" id="Phobius"/>
    </source>
</evidence>
<feature type="transmembrane region" description="Helical" evidence="6">
    <location>
        <begin position="462"/>
        <end position="481"/>
    </location>
</feature>
<dbReference type="STRING" id="942150.IV64_GL001052"/>
<dbReference type="Gene3D" id="3.60.15.10">
    <property type="entry name" value="Ribonuclease Z/Hydroxyacylglutathione hydrolase-like"/>
    <property type="match status" value="1"/>
</dbReference>
<feature type="transmembrane region" description="Helical" evidence="6">
    <location>
        <begin position="400"/>
        <end position="420"/>
    </location>
</feature>